<dbReference type="PROSITE" id="PS00455">
    <property type="entry name" value="AMP_BINDING"/>
    <property type="match status" value="1"/>
</dbReference>
<dbReference type="PROSITE" id="PS50075">
    <property type="entry name" value="CARRIER"/>
    <property type="match status" value="1"/>
</dbReference>
<dbReference type="EMBL" id="LR134343">
    <property type="protein sequence ID" value="VEG13935.1"/>
    <property type="molecule type" value="Genomic_DNA"/>
</dbReference>
<gene>
    <name evidence="2" type="primary">tycC</name>
    <name evidence="2" type="ORF">NCTC10297_01913</name>
</gene>
<dbReference type="InterPro" id="IPR009081">
    <property type="entry name" value="PP-bd_ACP"/>
</dbReference>
<dbReference type="InterPro" id="IPR020845">
    <property type="entry name" value="AMP-binding_CS"/>
</dbReference>
<dbReference type="PANTHER" id="PTHR45527:SF1">
    <property type="entry name" value="FATTY ACID SYNTHASE"/>
    <property type="match status" value="1"/>
</dbReference>
<dbReference type="InterPro" id="IPR042099">
    <property type="entry name" value="ANL_N_sf"/>
</dbReference>
<dbReference type="Gene3D" id="1.10.1200.10">
    <property type="entry name" value="ACP-like"/>
    <property type="match status" value="1"/>
</dbReference>
<dbReference type="GO" id="GO:0005737">
    <property type="term" value="C:cytoplasm"/>
    <property type="evidence" value="ECO:0007669"/>
    <property type="project" value="TreeGrafter"/>
</dbReference>
<dbReference type="InterPro" id="IPR000873">
    <property type="entry name" value="AMP-dep_synth/lig_dom"/>
</dbReference>
<dbReference type="Gene3D" id="3.30.559.30">
    <property type="entry name" value="Nonribosomal peptide synthetase, condensation domain"/>
    <property type="match status" value="1"/>
</dbReference>
<proteinExistence type="predicted"/>
<reference evidence="2 3" key="1">
    <citation type="submission" date="2018-12" db="EMBL/GenBank/DDBJ databases">
        <authorList>
            <consortium name="Pathogen Informatics"/>
        </authorList>
    </citation>
    <scope>NUCLEOTIDE SEQUENCE [LARGE SCALE GENOMIC DNA]</scope>
    <source>
        <strain evidence="2 3">NCTC10297</strain>
    </source>
</reference>
<dbReference type="InterPro" id="IPR045851">
    <property type="entry name" value="AMP-bd_C_sf"/>
</dbReference>
<dbReference type="GO" id="GO:0031177">
    <property type="term" value="F:phosphopantetheine binding"/>
    <property type="evidence" value="ECO:0007669"/>
    <property type="project" value="TreeGrafter"/>
</dbReference>
<dbReference type="Gene3D" id="3.40.50.12780">
    <property type="entry name" value="N-terminal domain of ligase-like"/>
    <property type="match status" value="1"/>
</dbReference>
<dbReference type="SUPFAM" id="SSF56801">
    <property type="entry name" value="Acetyl-CoA synthetase-like"/>
    <property type="match status" value="1"/>
</dbReference>
<dbReference type="Pfam" id="PF00550">
    <property type="entry name" value="PP-binding"/>
    <property type="match status" value="1"/>
</dbReference>
<dbReference type="Gene3D" id="3.30.300.30">
    <property type="match status" value="1"/>
</dbReference>
<dbReference type="OrthoDB" id="9803968at2"/>
<dbReference type="PANTHER" id="PTHR45527">
    <property type="entry name" value="NONRIBOSOMAL PEPTIDE SYNTHETASE"/>
    <property type="match status" value="1"/>
</dbReference>
<name>A0A448GYS8_9GAMM</name>
<dbReference type="Pfam" id="PF00668">
    <property type="entry name" value="Condensation"/>
    <property type="match status" value="1"/>
</dbReference>
<dbReference type="GO" id="GO:0003824">
    <property type="term" value="F:catalytic activity"/>
    <property type="evidence" value="ECO:0007669"/>
    <property type="project" value="InterPro"/>
</dbReference>
<dbReference type="RefSeq" id="WP_126331528.1">
    <property type="nucleotide sequence ID" value="NZ_LR134343.1"/>
</dbReference>
<evidence type="ECO:0000313" key="2">
    <source>
        <dbReference type="EMBL" id="VEG13935.1"/>
    </source>
</evidence>
<dbReference type="GO" id="GO:0043041">
    <property type="term" value="P:amino acid activation for nonribosomal peptide biosynthetic process"/>
    <property type="evidence" value="ECO:0007669"/>
    <property type="project" value="TreeGrafter"/>
</dbReference>
<accession>A0A448GYS8</accession>
<dbReference type="InterPro" id="IPR001242">
    <property type="entry name" value="Condensation_dom"/>
</dbReference>
<dbReference type="GO" id="GO:0044550">
    <property type="term" value="P:secondary metabolite biosynthetic process"/>
    <property type="evidence" value="ECO:0007669"/>
    <property type="project" value="TreeGrafter"/>
</dbReference>
<dbReference type="AlphaFoldDB" id="A0A448GYS8"/>
<dbReference type="Proteomes" id="UP000274100">
    <property type="component" value="Chromosome"/>
</dbReference>
<dbReference type="InterPro" id="IPR036736">
    <property type="entry name" value="ACP-like_sf"/>
</dbReference>
<dbReference type="InterPro" id="IPR023213">
    <property type="entry name" value="CAT-like_dom_sf"/>
</dbReference>
<dbReference type="SUPFAM" id="SSF47336">
    <property type="entry name" value="ACP-like"/>
    <property type="match status" value="1"/>
</dbReference>
<sequence>MDNLFGLFVKVAQNNRDVAIESPMQYISYEKLLQLSHIYYQYLTTIPTQRIAIHCDALLTVEMIAMMFAIFAHKKSCVLLDAARGEEFNQKILSQIDCKKVVNQKDLLDIKKNQSTISLCANIEQPINPKDEGYVVTTSGSTGEPKIILGSHAGLVHFICWQKKRYFNEVKYRVAHTTNCAFDVIYREIFTTLISGSTLVIPNIDLKYQSGECLTKWLKTKQISVLYGVPSVFDFWLNTMRLGQSKLPLAKVFFAGEKLQKSTVYHLQQYFVVDCLVNLYGPSETTLAKFYYDRDLAQIENYDAIPVGRALPDTEFVLDDQNQILIHTKYPSLGYLGYDNFVWQDGKQWYPTGDIGEIKDGLLFVQGRVDDQIKVNGVRVHLSDVNTHLAAIEGVTQSVVLQDCRSKIIGFYTGSLQKSLVYDQLKNKLYQPILPNQIYHLEQMPRTASGKIDRQALLSYANQQTIDVQDDDILYQIWRKVTGYQGAITRNDSFFELGGDSLDIAYFAIELERATGKKIDYWSVYEHPVIQDFCHWLNQQPKHTSEDAQLFQDAQSFDVPIVSYPFTPQQKRYKNIYMPMYNRNWCNMLVLWDFSRVDIQQLQDALIAVIARHDALQSYCLDEKMHLVPEDVYQNHKITQVVCSDGDFENTLNQVRLMQASRVIDIQTWPLFSMTLVQSPSYQMVVWNIHHLICDGYSQGLIKQELIECLNGKTPSIKPLQYSRYSLNHCGTSDSSLQYWQNLYQRPYKKINVATQYPDFNAKGFQSILLLDVDLSKKLKLFAQKMQCTPFTVILASYFLCLHEQYQVNDVVVGTPALGRMTIYEEEVIGNFISLVTVRSFLNGVLERNTKCYLEYVHNGLYQAMKYQDLQYDELVKMQNCHFDQDRFPLTTFFISLLNKKSEKLSMKTDGILHQDLGFDVKFDMMLYIDAYQDEFLLRMQYRRSLFDANDVQYFMKNIVLKITQMINGERVCGLL</sequence>
<dbReference type="Pfam" id="PF00501">
    <property type="entry name" value="AMP-binding"/>
    <property type="match status" value="1"/>
</dbReference>
<organism evidence="2 3">
    <name type="scientific">Moraxella cuniculi</name>
    <dbReference type="NCBI Taxonomy" id="34061"/>
    <lineage>
        <taxon>Bacteria</taxon>
        <taxon>Pseudomonadati</taxon>
        <taxon>Pseudomonadota</taxon>
        <taxon>Gammaproteobacteria</taxon>
        <taxon>Moraxellales</taxon>
        <taxon>Moraxellaceae</taxon>
        <taxon>Moraxella</taxon>
    </lineage>
</organism>
<protein>
    <submittedName>
        <fullName evidence="2">Tyrocidine synthase III</fullName>
    </submittedName>
</protein>
<dbReference type="KEGG" id="mcun:NCTC10297_01913"/>
<evidence type="ECO:0000313" key="3">
    <source>
        <dbReference type="Proteomes" id="UP000274100"/>
    </source>
</evidence>
<feature type="domain" description="Carrier" evidence="1">
    <location>
        <begin position="465"/>
        <end position="541"/>
    </location>
</feature>
<dbReference type="SUPFAM" id="SSF52777">
    <property type="entry name" value="CoA-dependent acyltransferases"/>
    <property type="match status" value="2"/>
</dbReference>
<evidence type="ECO:0000259" key="1">
    <source>
        <dbReference type="PROSITE" id="PS50075"/>
    </source>
</evidence>
<dbReference type="Gene3D" id="3.30.559.10">
    <property type="entry name" value="Chloramphenicol acetyltransferase-like domain"/>
    <property type="match status" value="1"/>
</dbReference>